<dbReference type="Proteomes" id="UP000346198">
    <property type="component" value="Unassembled WGS sequence"/>
</dbReference>
<proteinExistence type="predicted"/>
<keyword evidence="2" id="KW-0547">Nucleotide-binding</keyword>
<keyword evidence="1" id="KW-0808">Transferase</keyword>
<keyword evidence="8" id="KW-1185">Reference proteome</keyword>
<dbReference type="CDD" id="cd14014">
    <property type="entry name" value="STKc_PknB_like"/>
    <property type="match status" value="1"/>
</dbReference>
<dbReference type="InterPro" id="IPR000719">
    <property type="entry name" value="Prot_kinase_dom"/>
</dbReference>
<reference evidence="7 8" key="1">
    <citation type="submission" date="2019-04" db="EMBL/GenBank/DDBJ databases">
        <authorList>
            <person name="Van Vliet M D."/>
        </authorList>
    </citation>
    <scope>NUCLEOTIDE SEQUENCE [LARGE SCALE GENOMIC DNA]</scope>
    <source>
        <strain evidence="7 8">F21</strain>
    </source>
</reference>
<dbReference type="Gene3D" id="1.10.510.10">
    <property type="entry name" value="Transferase(Phosphotransferase) domain 1"/>
    <property type="match status" value="1"/>
</dbReference>
<name>A0A6C2UHM8_9BACT</name>
<dbReference type="RefSeq" id="WP_136060771.1">
    <property type="nucleotide sequence ID" value="NZ_CAAHFH010000001.1"/>
</dbReference>
<evidence type="ECO:0000256" key="4">
    <source>
        <dbReference type="ARBA" id="ARBA00022840"/>
    </source>
</evidence>
<dbReference type="PROSITE" id="PS00108">
    <property type="entry name" value="PROTEIN_KINASE_ST"/>
    <property type="match status" value="1"/>
</dbReference>
<dbReference type="InterPro" id="IPR011009">
    <property type="entry name" value="Kinase-like_dom_sf"/>
</dbReference>
<evidence type="ECO:0000259" key="6">
    <source>
        <dbReference type="PROSITE" id="PS50011"/>
    </source>
</evidence>
<gene>
    <name evidence="7" type="primary">pknB_1</name>
    <name evidence="7" type="ORF">SCARR_01421</name>
</gene>
<evidence type="ECO:0000256" key="2">
    <source>
        <dbReference type="ARBA" id="ARBA00022741"/>
    </source>
</evidence>
<keyword evidence="5" id="KW-0812">Transmembrane</keyword>
<evidence type="ECO:0000256" key="5">
    <source>
        <dbReference type="SAM" id="Phobius"/>
    </source>
</evidence>
<dbReference type="PROSITE" id="PS50011">
    <property type="entry name" value="PROTEIN_KINASE_DOM"/>
    <property type="match status" value="1"/>
</dbReference>
<dbReference type="SMART" id="SM00220">
    <property type="entry name" value="S_TKc"/>
    <property type="match status" value="1"/>
</dbReference>
<protein>
    <submittedName>
        <fullName evidence="7">Serine/threonine-protein kinase PknB</fullName>
    </submittedName>
</protein>
<evidence type="ECO:0000313" key="8">
    <source>
        <dbReference type="Proteomes" id="UP000346198"/>
    </source>
</evidence>
<feature type="domain" description="Protein kinase" evidence="6">
    <location>
        <begin position="52"/>
        <end position="342"/>
    </location>
</feature>
<dbReference type="InterPro" id="IPR008271">
    <property type="entry name" value="Ser/Thr_kinase_AS"/>
</dbReference>
<evidence type="ECO:0000313" key="7">
    <source>
        <dbReference type="EMBL" id="VGO19363.1"/>
    </source>
</evidence>
<dbReference type="SUPFAM" id="SSF56112">
    <property type="entry name" value="Protein kinase-like (PK-like)"/>
    <property type="match status" value="1"/>
</dbReference>
<sequence length="689" mass="78484">MKHHPTFDSNGMPEKIAGLEKLYDSDWLDADEEEKEFLYPISKMLSEVPEHYGEETFVKAGGEKRIFKVRDLRTDRVVALARPIEGASAEQKEGFLREARLTACLQHPNIISVHDIGFDADGEAFFTMEFVHGSTLKEIVDKLETGDPDYERRFPRLRLLELFVKICDAVAYAHSRNVVHLDLKPSNIFIGPFGEVLVCDWGLAKIIQSDEPHTQRIEGIPEEELPNGDILNDLTRRGTIKGTPGFMAPEQVGKSQQVSAKTDIYSLGALLYYILAHRPTFTGDSMADVAEQTLKGGIVSPSKLVKGIQFGLEAVVMKALKLDPFERYASVGKFRNELDRYLLGFATEAQHAGWVTQFKLLIKRRRIAFRVAMFSFVLLCMIVVFAFVKVVGEKQVAEDNLRLYIEETEHSRALSDSIRATAMDLINAEDFLHAEGKIKAIESHLSQETDPEKIYALTEYLALLHFVMQDFNKASEYFGRIEVVKRYQDCEQLAKKYAVIKPLDHKWLEPSDMCDLLFEVKRHIRAVNYYLAYYYLNKSIKRPADEILPVVETMLDILNYESYRDVGEHSLHATEDARGWHLSLSGTQYALFQLPIAVPLYESNVLKPLRLYSLDVSYSGFNDIERLHGISVKELNIAGIKSIPPHKFYAFTRLGVERVFHTLEHSDEYLAEHAPGVEFVRVEEQGSSM</sequence>
<organism evidence="7 8">
    <name type="scientific">Pontiella sulfatireligans</name>
    <dbReference type="NCBI Taxonomy" id="2750658"/>
    <lineage>
        <taxon>Bacteria</taxon>
        <taxon>Pseudomonadati</taxon>
        <taxon>Kiritimatiellota</taxon>
        <taxon>Kiritimatiellia</taxon>
        <taxon>Kiritimatiellales</taxon>
        <taxon>Pontiellaceae</taxon>
        <taxon>Pontiella</taxon>
    </lineage>
</organism>
<keyword evidence="5" id="KW-0472">Membrane</keyword>
<keyword evidence="5" id="KW-1133">Transmembrane helix</keyword>
<dbReference type="Gene3D" id="3.30.200.20">
    <property type="entry name" value="Phosphorylase Kinase, domain 1"/>
    <property type="match status" value="1"/>
</dbReference>
<dbReference type="EMBL" id="CAAHFH010000001">
    <property type="protein sequence ID" value="VGO19363.1"/>
    <property type="molecule type" value="Genomic_DNA"/>
</dbReference>
<dbReference type="Pfam" id="PF00069">
    <property type="entry name" value="Pkinase"/>
    <property type="match status" value="1"/>
</dbReference>
<keyword evidence="3 7" id="KW-0418">Kinase</keyword>
<dbReference type="PANTHER" id="PTHR43289:SF6">
    <property type="entry name" value="SERINE_THREONINE-PROTEIN KINASE NEKL-3"/>
    <property type="match status" value="1"/>
</dbReference>
<evidence type="ECO:0000256" key="1">
    <source>
        <dbReference type="ARBA" id="ARBA00022679"/>
    </source>
</evidence>
<dbReference type="AlphaFoldDB" id="A0A6C2UHM8"/>
<keyword evidence="4" id="KW-0067">ATP-binding</keyword>
<dbReference type="GO" id="GO:0005524">
    <property type="term" value="F:ATP binding"/>
    <property type="evidence" value="ECO:0007669"/>
    <property type="project" value="UniProtKB-KW"/>
</dbReference>
<dbReference type="PANTHER" id="PTHR43289">
    <property type="entry name" value="MITOGEN-ACTIVATED PROTEIN KINASE KINASE KINASE 20-RELATED"/>
    <property type="match status" value="1"/>
</dbReference>
<dbReference type="GO" id="GO:0004674">
    <property type="term" value="F:protein serine/threonine kinase activity"/>
    <property type="evidence" value="ECO:0007669"/>
    <property type="project" value="TreeGrafter"/>
</dbReference>
<evidence type="ECO:0000256" key="3">
    <source>
        <dbReference type="ARBA" id="ARBA00022777"/>
    </source>
</evidence>
<feature type="transmembrane region" description="Helical" evidence="5">
    <location>
        <begin position="367"/>
        <end position="388"/>
    </location>
</feature>
<accession>A0A6C2UHM8</accession>